<gene>
    <name evidence="2" type="ORF">SAMN05216283_1168</name>
</gene>
<dbReference type="Gene3D" id="3.40.630.30">
    <property type="match status" value="1"/>
</dbReference>
<feature type="domain" description="N-acetyltransferase" evidence="1">
    <location>
        <begin position="124"/>
        <end position="277"/>
    </location>
</feature>
<dbReference type="GO" id="GO:0008080">
    <property type="term" value="F:N-acetyltransferase activity"/>
    <property type="evidence" value="ECO:0007669"/>
    <property type="project" value="InterPro"/>
</dbReference>
<dbReference type="CDD" id="cd04301">
    <property type="entry name" value="NAT_SF"/>
    <property type="match status" value="1"/>
</dbReference>
<accession>A0A1I2LLP9</accession>
<dbReference type="RefSeq" id="WP_093921519.1">
    <property type="nucleotide sequence ID" value="NZ_FONW01000016.1"/>
</dbReference>
<sequence>MDLIEKLGHSLVHHGEFNNRIFLLKYDEKDRNNITDQLNKLAETNGYTKIIAKVPAAAQPVFLKDGFTQEAFIPSFYQGEQDVFFMSKFLSDERKKAPSSALDTLTDLLAQPQNNNGAVLAKEFKLTLLSPKEAPQMSELFGKVFETYPFPVTQPEYIRETMQEETVIYFGIWHNQKLVGISSAEVDPKNKNAEMTDFAVLPEYRGHRLAYFLLQKMEEYLTEQKYQTVYTIARLNSPGMNKTFINHGYRFSGVLTNNTNISGQIESMNVYYKKLMKNG</sequence>
<dbReference type="InterPro" id="IPR000182">
    <property type="entry name" value="GNAT_dom"/>
</dbReference>
<dbReference type="AlphaFoldDB" id="A0A1I2LLP9"/>
<dbReference type="Proteomes" id="UP000198964">
    <property type="component" value="Unassembled WGS sequence"/>
</dbReference>
<dbReference type="Pfam" id="PF00583">
    <property type="entry name" value="Acetyltransf_1"/>
    <property type="match status" value="1"/>
</dbReference>
<dbReference type="NCBIfam" id="TIGR03827">
    <property type="entry name" value="GNAT_ablB"/>
    <property type="match status" value="1"/>
</dbReference>
<keyword evidence="3" id="KW-1185">Reference proteome</keyword>
<dbReference type="InterPro" id="IPR022525">
    <property type="entry name" value="GNAT_AblB"/>
</dbReference>
<protein>
    <submittedName>
        <fullName evidence="2">Lysine 2,3-aminomutase</fullName>
    </submittedName>
</protein>
<proteinExistence type="predicted"/>
<name>A0A1I2LLP9_9BACT</name>
<evidence type="ECO:0000259" key="1">
    <source>
        <dbReference type="PROSITE" id="PS51186"/>
    </source>
</evidence>
<dbReference type="EMBL" id="FONW01000016">
    <property type="protein sequence ID" value="SFF78357.1"/>
    <property type="molecule type" value="Genomic_DNA"/>
</dbReference>
<dbReference type="InterPro" id="IPR016181">
    <property type="entry name" value="Acyl_CoA_acyltransferase"/>
</dbReference>
<evidence type="ECO:0000313" key="2">
    <source>
        <dbReference type="EMBL" id="SFF78357.1"/>
    </source>
</evidence>
<evidence type="ECO:0000313" key="3">
    <source>
        <dbReference type="Proteomes" id="UP000198964"/>
    </source>
</evidence>
<dbReference type="PROSITE" id="PS51186">
    <property type="entry name" value="GNAT"/>
    <property type="match status" value="1"/>
</dbReference>
<reference evidence="2 3" key="1">
    <citation type="submission" date="2016-10" db="EMBL/GenBank/DDBJ databases">
        <authorList>
            <person name="de Groot N.N."/>
        </authorList>
    </citation>
    <scope>NUCLEOTIDE SEQUENCE [LARGE SCALE GENOMIC DNA]</scope>
    <source>
        <strain evidence="2 3">CGMCC 1.9156</strain>
    </source>
</reference>
<organism evidence="2 3">
    <name type="scientific">Sunxiuqinia elliptica</name>
    <dbReference type="NCBI Taxonomy" id="655355"/>
    <lineage>
        <taxon>Bacteria</taxon>
        <taxon>Pseudomonadati</taxon>
        <taxon>Bacteroidota</taxon>
        <taxon>Bacteroidia</taxon>
        <taxon>Marinilabiliales</taxon>
        <taxon>Prolixibacteraceae</taxon>
        <taxon>Sunxiuqinia</taxon>
    </lineage>
</organism>
<dbReference type="SUPFAM" id="SSF55729">
    <property type="entry name" value="Acyl-CoA N-acyltransferases (Nat)"/>
    <property type="match status" value="1"/>
</dbReference>
<dbReference type="STRING" id="655355.SAMN05216283_1168"/>